<reference evidence="5" key="1">
    <citation type="journal article" date="2015" name="J. Biotechnol.">
        <title>The structure of the Cyberlindnera jadinii genome and its relation to Candida utilis analyzed by the occurrence of single nucleotide polymorphisms.</title>
        <authorList>
            <person name="Rupp O."/>
            <person name="Brinkrolf K."/>
            <person name="Buerth C."/>
            <person name="Kunigo M."/>
            <person name="Schneider J."/>
            <person name="Jaenicke S."/>
            <person name="Goesmann A."/>
            <person name="Puehler A."/>
            <person name="Jaeger K.-E."/>
            <person name="Ernst J.F."/>
        </authorList>
    </citation>
    <scope>NUCLEOTIDE SEQUENCE [LARGE SCALE GENOMIC DNA]</scope>
    <source>
        <strain evidence="5">ATCC 18201 / CBS 1600 / BCRC 20928 / JCM 3617 / NBRC 0987 / NRRL Y-1542</strain>
    </source>
</reference>
<feature type="region of interest" description="Disordered" evidence="1">
    <location>
        <begin position="835"/>
        <end position="854"/>
    </location>
</feature>
<evidence type="ECO:0000313" key="5">
    <source>
        <dbReference type="Proteomes" id="UP000038830"/>
    </source>
</evidence>
<feature type="compositionally biased region" description="Polar residues" evidence="1">
    <location>
        <begin position="971"/>
        <end position="983"/>
    </location>
</feature>
<dbReference type="EMBL" id="CDQK01000002">
    <property type="protein sequence ID" value="CEP21958.1"/>
    <property type="molecule type" value="Genomic_DNA"/>
</dbReference>
<feature type="region of interest" description="Disordered" evidence="1">
    <location>
        <begin position="971"/>
        <end position="1021"/>
    </location>
</feature>
<dbReference type="InterPro" id="IPR057454">
    <property type="entry name" value="Bud3_C"/>
</dbReference>
<proteinExistence type="predicted"/>
<organism evidence="4 5">
    <name type="scientific">Cyberlindnera jadinii (strain ATCC 18201 / CBS 1600 / BCRC 20928 / JCM 3617 / NBRC 0987 / NRRL Y-1542)</name>
    <name type="common">Torula yeast</name>
    <name type="synonym">Candida utilis</name>
    <dbReference type="NCBI Taxonomy" id="983966"/>
    <lineage>
        <taxon>Eukaryota</taxon>
        <taxon>Fungi</taxon>
        <taxon>Dikarya</taxon>
        <taxon>Ascomycota</taxon>
        <taxon>Saccharomycotina</taxon>
        <taxon>Saccharomycetes</taxon>
        <taxon>Phaffomycetales</taxon>
        <taxon>Phaffomycetaceae</taxon>
        <taxon>Cyberlindnera</taxon>
    </lineage>
</organism>
<dbReference type="InterPro" id="IPR021895">
    <property type="entry name" value="Bud3_N"/>
</dbReference>
<dbReference type="Proteomes" id="UP000038830">
    <property type="component" value="Unassembled WGS sequence"/>
</dbReference>
<feature type="compositionally biased region" description="Polar residues" evidence="1">
    <location>
        <begin position="840"/>
        <end position="854"/>
    </location>
</feature>
<feature type="domain" description="Bud3 N-terminal" evidence="2">
    <location>
        <begin position="42"/>
        <end position="205"/>
    </location>
</feature>
<dbReference type="AlphaFoldDB" id="A0A0H5C2B0"/>
<dbReference type="Pfam" id="PF12015">
    <property type="entry name" value="Bud3_N"/>
    <property type="match status" value="1"/>
</dbReference>
<gene>
    <name evidence="4" type="ORF">BN1211_2183</name>
</gene>
<feature type="region of interest" description="Disordered" evidence="1">
    <location>
        <begin position="751"/>
        <end position="805"/>
    </location>
</feature>
<evidence type="ECO:0000259" key="3">
    <source>
        <dbReference type="Pfam" id="PF25351"/>
    </source>
</evidence>
<feature type="compositionally biased region" description="Polar residues" evidence="1">
    <location>
        <begin position="786"/>
        <end position="795"/>
    </location>
</feature>
<accession>A0A0H5C2B0</accession>
<protein>
    <submittedName>
        <fullName evidence="4">Uncharacterized protein</fullName>
    </submittedName>
</protein>
<feature type="compositionally biased region" description="Basic and acidic residues" evidence="1">
    <location>
        <begin position="984"/>
        <end position="1019"/>
    </location>
</feature>
<sequence length="1256" mass="142451">MSRIASSLYEEHFQDLDPQNEGALEPSLNVIKFKNNLVTPVTGNHRTPDEWRNIFAKGAFFEGNDVKLGYLLALVYEDPEASKISTVLFTSLGELCMNSLTLDTRSRFYVACENLTKDYKESNVRRALAISLLRAYSVYGHVDLSSIKTNSTAVSQRDWDETMAGEVASNMTLVSSKTPLELGEELLSSGFLQPHFIDSTRLDVVYQNSPEVIDSNNKMVFLLGKQLEQLFDPLTEYSPELTRSVYTPPDLAPREDTDLVKSICHELFDFQENITTELVQFLKEVVIPMRIKVLNGDIAGISAAKLNQVFPPTLDEVTRVNCMFLETLKVAIPYGSFETLKACAITIPYFYKAYMRHEAAMKSFSQQFNDFMELYSEELPPDYPRSKVESVVKALPNLTKIKQTLDRIYSCGNWKYNEMEDVKKFAEGVATTVESFGREDPKPYNRRVFTPTGKILTEICEGWPSILAYGWLNRKVISVADSVYGEKQGVIILFNDYIIFTEIERFDGDEEDVRYSPNISDILMNSLTNEKPIKKIPNLKVLTWTSLNNVEVSYFNNSHLDFLFKDDPEVTINTEVKEPSKFINLLNKAQILGKSTPFHLFKNERFGLTLYATAHEKLLYDREQSRSNISLFLNFDADVEILKKYNLFAGIFAEFKNNMVQLTRLTQEGEKFTNLVSTSELSAFISEEVCALENKRRTYQNASLFSVMASNNVAKLKYCTTVKNPPTHVESTPVRKVSDISMACSVNARRLSSLSSSDVNKPLPRINRDVTPTSQLRNDPPKKQNRVTPTMQTKNESQRKQSKIKNRLSQIFGFSKKKNHNAGRTQTRQQQKSLKHNMQRPISTPQPVTTQQESDLMGTKKFVVKKHVSNPPTVVRDFLDEDTTPEVETFDDCKTFESSMSAIFDDGDGDYVGRNVDVNIKALTGFNWTITRENSSVNCNLDKQWQLSNSPREPSVPRVVKSVPLFGPRQFSGQSKTSVTLSNEELKVSDSETHPDDISPVDSESHYSTHHTSDAEPARKISLRSSSTLAVKKVRAVSNDQISFRDQSVRNVSTPSAEAIATFLSSMDNIDMDESFTSTYREDNLHLIRIGVEAEDESGMNDIETFTTPKISEVEGFDQEDQHDQSTLEMDVDTHTPNQEVQDEDVQLGYANIKKEEINSSTESFRSCMSNVKMENGELVTVPKGEEHDDIDLMVSRDESFKYLAGILDYSVEPVIKKSETFQSFTRSYSSYKYLSVFIDSEASVSSDLYKFLQES</sequence>
<evidence type="ECO:0000256" key="1">
    <source>
        <dbReference type="SAM" id="MobiDB-lite"/>
    </source>
</evidence>
<dbReference type="Pfam" id="PF25351">
    <property type="entry name" value="PH_BUD3_C"/>
    <property type="match status" value="1"/>
</dbReference>
<evidence type="ECO:0000313" key="4">
    <source>
        <dbReference type="EMBL" id="CEP21958.1"/>
    </source>
</evidence>
<evidence type="ECO:0000259" key="2">
    <source>
        <dbReference type="Pfam" id="PF12015"/>
    </source>
</evidence>
<name>A0A0H5C2B0_CYBJN</name>
<feature type="domain" description="Bud3 C-terminal PH" evidence="3">
    <location>
        <begin position="448"/>
        <end position="604"/>
    </location>
</feature>